<sequence length="216" mass="23344">MRVVRIVDLSHPISTRTQVYPGDPVPVFTPHARIADDGYNLLRIDLGTQTGTHIDAPRHIRDDGAPVDRLPPGMLVGRGVILDVRGRVAPRGHITPELWGEADLRPGDLALVHTGWSQYFGTDAYFDHPALSVEACRWLIERGVRTIGIDAPSIDPTGDEALAAHRVIAAAHGVICENLRNLEAIDFADPLVSLLPIAFEGADGAPVRAVAMQIEA</sequence>
<dbReference type="SUPFAM" id="SSF102198">
    <property type="entry name" value="Putative cyclase"/>
    <property type="match status" value="1"/>
</dbReference>
<dbReference type="InterPro" id="IPR037175">
    <property type="entry name" value="KFase_sf"/>
</dbReference>
<name>A0ABU7JKM8_9NOCA</name>
<dbReference type="PANTHER" id="PTHR31118:SF12">
    <property type="entry name" value="CYCLASE-LIKE PROTEIN 2"/>
    <property type="match status" value="1"/>
</dbReference>
<keyword evidence="2" id="KW-1185">Reference proteome</keyword>
<dbReference type="Proteomes" id="UP001331936">
    <property type="component" value="Unassembled WGS sequence"/>
</dbReference>
<keyword evidence="1" id="KW-0378">Hydrolase</keyword>
<evidence type="ECO:0000313" key="2">
    <source>
        <dbReference type="Proteomes" id="UP001331936"/>
    </source>
</evidence>
<reference evidence="1 2" key="1">
    <citation type="submission" date="2023-08" db="EMBL/GenBank/DDBJ databases">
        <authorList>
            <person name="Girao M."/>
            <person name="Carvalho M.F."/>
        </authorList>
    </citation>
    <scope>NUCLEOTIDE SEQUENCE [LARGE SCALE GENOMIC DNA]</scope>
    <source>
        <strain evidence="1 2">CC-R104</strain>
    </source>
</reference>
<dbReference type="RefSeq" id="WP_330150018.1">
    <property type="nucleotide sequence ID" value="NZ_JAUZMZ010000001.1"/>
</dbReference>
<dbReference type="InterPro" id="IPR007325">
    <property type="entry name" value="KFase/CYL"/>
</dbReference>
<dbReference type="EC" id="3.5.-.-" evidence="1"/>
<proteinExistence type="predicted"/>
<protein>
    <submittedName>
        <fullName evidence="1">Cyclase family protein</fullName>
        <ecNumber evidence="1">3.5.-.-</ecNumber>
    </submittedName>
</protein>
<dbReference type="EMBL" id="JAUZMZ010000001">
    <property type="protein sequence ID" value="MEE2030596.1"/>
    <property type="molecule type" value="Genomic_DNA"/>
</dbReference>
<gene>
    <name evidence="1" type="ORF">Q8814_00445</name>
</gene>
<organism evidence="1 2">
    <name type="scientific">Rhodococcus chondri</name>
    <dbReference type="NCBI Taxonomy" id="3065941"/>
    <lineage>
        <taxon>Bacteria</taxon>
        <taxon>Bacillati</taxon>
        <taxon>Actinomycetota</taxon>
        <taxon>Actinomycetes</taxon>
        <taxon>Mycobacteriales</taxon>
        <taxon>Nocardiaceae</taxon>
        <taxon>Rhodococcus</taxon>
    </lineage>
</organism>
<dbReference type="Pfam" id="PF04199">
    <property type="entry name" value="Cyclase"/>
    <property type="match status" value="1"/>
</dbReference>
<dbReference type="GO" id="GO:0016787">
    <property type="term" value="F:hydrolase activity"/>
    <property type="evidence" value="ECO:0007669"/>
    <property type="project" value="UniProtKB-KW"/>
</dbReference>
<dbReference type="PANTHER" id="PTHR31118">
    <property type="entry name" value="CYCLASE-LIKE PROTEIN 2"/>
    <property type="match status" value="1"/>
</dbReference>
<evidence type="ECO:0000313" key="1">
    <source>
        <dbReference type="EMBL" id="MEE2030596.1"/>
    </source>
</evidence>
<accession>A0ABU7JKM8</accession>
<comment type="caution">
    <text evidence="1">The sequence shown here is derived from an EMBL/GenBank/DDBJ whole genome shotgun (WGS) entry which is preliminary data.</text>
</comment>
<dbReference type="Gene3D" id="3.50.30.50">
    <property type="entry name" value="Putative cyclase"/>
    <property type="match status" value="1"/>
</dbReference>